<proteinExistence type="predicted"/>
<name>A0AA39NE23_ARMTA</name>
<dbReference type="RefSeq" id="XP_060335220.1">
    <property type="nucleotide sequence ID" value="XM_060465887.1"/>
</dbReference>
<feature type="transmembrane region" description="Helical" evidence="1">
    <location>
        <begin position="40"/>
        <end position="73"/>
    </location>
</feature>
<feature type="transmembrane region" description="Helical" evidence="1">
    <location>
        <begin position="12"/>
        <end position="34"/>
    </location>
</feature>
<gene>
    <name evidence="2" type="ORF">EV420DRAFT_1114331</name>
</gene>
<accession>A0AA39NE23</accession>
<keyword evidence="1" id="KW-1133">Transmembrane helix</keyword>
<evidence type="ECO:0000313" key="3">
    <source>
        <dbReference type="Proteomes" id="UP001175211"/>
    </source>
</evidence>
<organism evidence="2 3">
    <name type="scientific">Armillaria tabescens</name>
    <name type="common">Ringless honey mushroom</name>
    <name type="synonym">Agaricus tabescens</name>
    <dbReference type="NCBI Taxonomy" id="1929756"/>
    <lineage>
        <taxon>Eukaryota</taxon>
        <taxon>Fungi</taxon>
        <taxon>Dikarya</taxon>
        <taxon>Basidiomycota</taxon>
        <taxon>Agaricomycotina</taxon>
        <taxon>Agaricomycetes</taxon>
        <taxon>Agaricomycetidae</taxon>
        <taxon>Agaricales</taxon>
        <taxon>Marasmiineae</taxon>
        <taxon>Physalacriaceae</taxon>
        <taxon>Desarmillaria</taxon>
    </lineage>
</organism>
<evidence type="ECO:0000256" key="1">
    <source>
        <dbReference type="SAM" id="Phobius"/>
    </source>
</evidence>
<dbReference type="Proteomes" id="UP001175211">
    <property type="component" value="Unassembled WGS sequence"/>
</dbReference>
<dbReference type="AlphaFoldDB" id="A0AA39NE23"/>
<protein>
    <submittedName>
        <fullName evidence="2">Uncharacterized protein</fullName>
    </submittedName>
</protein>
<sequence>MCTVSIRDTGDYNLASILLMYLSSKICPVVMIRIWLQPYFAQWVTFFCSLYGCIVTVISAMVQCISLTCILFTKLGWQLIFGMPFRRTLLLMSRNIRPPTHTWVPLRRFATIALMKYSPFLRHESLHRSSSSSLFRALII</sequence>
<comment type="caution">
    <text evidence="2">The sequence shown here is derived from an EMBL/GenBank/DDBJ whole genome shotgun (WGS) entry which is preliminary data.</text>
</comment>
<keyword evidence="3" id="KW-1185">Reference proteome</keyword>
<keyword evidence="1" id="KW-0472">Membrane</keyword>
<keyword evidence="1" id="KW-0812">Transmembrane</keyword>
<evidence type="ECO:0000313" key="2">
    <source>
        <dbReference type="EMBL" id="KAK0463910.1"/>
    </source>
</evidence>
<reference evidence="2" key="1">
    <citation type="submission" date="2023-06" db="EMBL/GenBank/DDBJ databases">
        <authorList>
            <consortium name="Lawrence Berkeley National Laboratory"/>
            <person name="Ahrendt S."/>
            <person name="Sahu N."/>
            <person name="Indic B."/>
            <person name="Wong-Bajracharya J."/>
            <person name="Merenyi Z."/>
            <person name="Ke H.-M."/>
            <person name="Monk M."/>
            <person name="Kocsube S."/>
            <person name="Drula E."/>
            <person name="Lipzen A."/>
            <person name="Balint B."/>
            <person name="Henrissat B."/>
            <person name="Andreopoulos B."/>
            <person name="Martin F.M."/>
            <person name="Harder C.B."/>
            <person name="Rigling D."/>
            <person name="Ford K.L."/>
            <person name="Foster G.D."/>
            <person name="Pangilinan J."/>
            <person name="Papanicolaou A."/>
            <person name="Barry K."/>
            <person name="LaButti K."/>
            <person name="Viragh M."/>
            <person name="Koriabine M."/>
            <person name="Yan M."/>
            <person name="Riley R."/>
            <person name="Champramary S."/>
            <person name="Plett K.L."/>
            <person name="Tsai I.J."/>
            <person name="Slot J."/>
            <person name="Sipos G."/>
            <person name="Plett J."/>
            <person name="Nagy L.G."/>
            <person name="Grigoriev I.V."/>
        </authorList>
    </citation>
    <scope>NUCLEOTIDE SEQUENCE</scope>
    <source>
        <strain evidence="2">CCBAS 213</strain>
    </source>
</reference>
<dbReference type="GeneID" id="85349435"/>
<dbReference type="EMBL" id="JAUEPS010000007">
    <property type="protein sequence ID" value="KAK0463910.1"/>
    <property type="molecule type" value="Genomic_DNA"/>
</dbReference>